<keyword evidence="6 14" id="KW-0812">Transmembrane</keyword>
<organism evidence="18 19">
    <name type="scientific">Marinomonas fungiae</name>
    <dbReference type="NCBI Taxonomy" id="1137284"/>
    <lineage>
        <taxon>Bacteria</taxon>
        <taxon>Pseudomonadati</taxon>
        <taxon>Pseudomonadota</taxon>
        <taxon>Gammaproteobacteria</taxon>
        <taxon>Oceanospirillales</taxon>
        <taxon>Oceanospirillaceae</taxon>
        <taxon>Marinomonas</taxon>
    </lineage>
</organism>
<evidence type="ECO:0000256" key="10">
    <source>
        <dbReference type="ARBA" id="ARBA00023077"/>
    </source>
</evidence>
<dbReference type="FunFam" id="2.40.170.20:FF:000005">
    <property type="entry name" value="TonB-dependent siderophore receptor"/>
    <property type="match status" value="1"/>
</dbReference>
<dbReference type="PANTHER" id="PTHR32552:SF68">
    <property type="entry name" value="FERRICHROME OUTER MEMBRANE TRANSPORTER_PHAGE RECEPTOR"/>
    <property type="match status" value="1"/>
</dbReference>
<reference evidence="19" key="1">
    <citation type="submission" date="2015-08" db="EMBL/GenBank/DDBJ databases">
        <authorList>
            <person name="Varghese N."/>
        </authorList>
    </citation>
    <scope>NUCLEOTIDE SEQUENCE [LARGE SCALE GENOMIC DNA]</scope>
    <source>
        <strain evidence="19">JCM 18476</strain>
    </source>
</reference>
<keyword evidence="9" id="KW-0406">Ion transport</keyword>
<dbReference type="OrthoDB" id="6127007at2"/>
<keyword evidence="7" id="KW-0732">Signal</keyword>
<evidence type="ECO:0000259" key="16">
    <source>
        <dbReference type="Pfam" id="PF00593"/>
    </source>
</evidence>
<dbReference type="GO" id="GO:0009279">
    <property type="term" value="C:cell outer membrane"/>
    <property type="evidence" value="ECO:0007669"/>
    <property type="project" value="UniProtKB-SubCell"/>
</dbReference>
<evidence type="ECO:0000256" key="2">
    <source>
        <dbReference type="ARBA" id="ARBA00009810"/>
    </source>
</evidence>
<dbReference type="PROSITE" id="PS52016">
    <property type="entry name" value="TONB_DEPENDENT_REC_3"/>
    <property type="match status" value="1"/>
</dbReference>
<dbReference type="RefSeq" id="WP_055464038.1">
    <property type="nucleotide sequence ID" value="NZ_CYHG01000011.1"/>
</dbReference>
<evidence type="ECO:0000256" key="5">
    <source>
        <dbReference type="ARBA" id="ARBA00022496"/>
    </source>
</evidence>
<dbReference type="CDD" id="cd01347">
    <property type="entry name" value="ligand_gated_channel"/>
    <property type="match status" value="1"/>
</dbReference>
<evidence type="ECO:0000256" key="9">
    <source>
        <dbReference type="ARBA" id="ARBA00023065"/>
    </source>
</evidence>
<dbReference type="Gene3D" id="2.40.170.20">
    <property type="entry name" value="TonB-dependent receptor, beta-barrel domain"/>
    <property type="match status" value="1"/>
</dbReference>
<dbReference type="Pfam" id="PF07715">
    <property type="entry name" value="Plug"/>
    <property type="match status" value="1"/>
</dbReference>
<feature type="domain" description="TonB-dependent receptor plug" evidence="17">
    <location>
        <begin position="73"/>
        <end position="173"/>
    </location>
</feature>
<dbReference type="InterPro" id="IPR000531">
    <property type="entry name" value="Beta-barrel_TonB"/>
</dbReference>
<comment type="subcellular location">
    <subcellularLocation>
        <location evidence="1 14">Cell outer membrane</location>
        <topology evidence="1 14">Multi-pass membrane protein</topology>
    </subcellularLocation>
</comment>
<dbReference type="NCBIfam" id="TIGR01783">
    <property type="entry name" value="TonB-siderophor"/>
    <property type="match status" value="1"/>
</dbReference>
<dbReference type="Pfam" id="PF00593">
    <property type="entry name" value="TonB_dep_Rec_b-barrel"/>
    <property type="match status" value="1"/>
</dbReference>
<evidence type="ECO:0000313" key="18">
    <source>
        <dbReference type="EMBL" id="CUB05462.1"/>
    </source>
</evidence>
<keyword evidence="19" id="KW-1185">Reference proteome</keyword>
<dbReference type="AlphaFoldDB" id="A0A0K6IQ67"/>
<evidence type="ECO:0000256" key="15">
    <source>
        <dbReference type="RuleBase" id="RU003357"/>
    </source>
</evidence>
<sequence>MFLPKRTPVAEHVRRALLTSFMALGAIHVAGLQAAEMLDVIKVEDEQISKEGQPVQGYVAKNTSSATKSNTPITETPQAVSVITRDQMEDQGAIGVREALRYTSGVGAERYGFDSRGDAASIRGGDPVFFLDGLQKTFGSYASPRTDAYTLESIDVIRGPASVLYGQGPVGGVINMVSKRPQDTSSNELELQVGNYGRQQIALDSTGKLNEDGSLLYRLIMVGRDSDTQVDQVADDHLLIKPSLTWRLSEDTDWTVSMLRQDDHSGTSSQFLPLYGTLYAAPYGLPEITSNTFISEPDFDKYDTEETAVTSQFRHRLDETWELSQSLRYSESDVTYQTIYPVFTPALQPNGDIARVAYAKNSYLDALTVDNRAAATFDTGRVSHNVLLGVDYQNAESGGETAYLSDIGDINVYNPVYGNYTGISRSDYSDIAVNTIEQTGVYLQDQMYLGDHWVVLAGGRYDHASNRTEGGASYTDEAFTKRIGTMYLMDSGVNPFISYSESFTPMTGVDANGDSYKPLRGEQVELGVKYQPVGSNDLYTATLYNLYEKNRRMSDPNNPTNSIQAGKTRARGLELEAKTAITPQWDLIANYAYTDTEVLKGANEGAHIASVPEHNASIWSQHDFSSILEGLRAGAGVRYVGSSWGGQDRVKTPDVTLVDAMIAYTQDNWEASLNITNLEDKQYYATCLARGDCFFGASRTVVGSFKYHF</sequence>
<dbReference type="InterPro" id="IPR036942">
    <property type="entry name" value="Beta-barrel_TonB_sf"/>
</dbReference>
<evidence type="ECO:0000256" key="8">
    <source>
        <dbReference type="ARBA" id="ARBA00023004"/>
    </source>
</evidence>
<dbReference type="Proteomes" id="UP000182769">
    <property type="component" value="Unassembled WGS sequence"/>
</dbReference>
<evidence type="ECO:0000259" key="17">
    <source>
        <dbReference type="Pfam" id="PF07715"/>
    </source>
</evidence>
<dbReference type="EMBL" id="CYHG01000011">
    <property type="protein sequence ID" value="CUB05462.1"/>
    <property type="molecule type" value="Genomic_DNA"/>
</dbReference>
<evidence type="ECO:0000256" key="12">
    <source>
        <dbReference type="ARBA" id="ARBA00023170"/>
    </source>
</evidence>
<dbReference type="GO" id="GO:0015344">
    <property type="term" value="F:siderophore uptake transmembrane transporter activity"/>
    <property type="evidence" value="ECO:0007669"/>
    <property type="project" value="TreeGrafter"/>
</dbReference>
<keyword evidence="8" id="KW-0408">Iron</keyword>
<gene>
    <name evidence="18" type="ORF">Ga0061065_11152</name>
</gene>
<dbReference type="Gene3D" id="2.170.130.10">
    <property type="entry name" value="TonB-dependent receptor, plug domain"/>
    <property type="match status" value="1"/>
</dbReference>
<feature type="domain" description="TonB-dependent receptor-like beta-barrel" evidence="16">
    <location>
        <begin position="277"/>
        <end position="678"/>
    </location>
</feature>
<keyword evidence="12 18" id="KW-0675">Receptor</keyword>
<dbReference type="STRING" id="1137284.GCA_001418205_02992"/>
<keyword evidence="3 14" id="KW-0813">Transport</keyword>
<dbReference type="GO" id="GO:0015891">
    <property type="term" value="P:siderophore transport"/>
    <property type="evidence" value="ECO:0007669"/>
    <property type="project" value="InterPro"/>
</dbReference>
<keyword evidence="11 14" id="KW-0472">Membrane</keyword>
<evidence type="ECO:0000256" key="4">
    <source>
        <dbReference type="ARBA" id="ARBA00022452"/>
    </source>
</evidence>
<dbReference type="InterPro" id="IPR037066">
    <property type="entry name" value="Plug_dom_sf"/>
</dbReference>
<dbReference type="InterPro" id="IPR039426">
    <property type="entry name" value="TonB-dep_rcpt-like"/>
</dbReference>
<name>A0A0K6IQ67_9GAMM</name>
<evidence type="ECO:0000256" key="1">
    <source>
        <dbReference type="ARBA" id="ARBA00004571"/>
    </source>
</evidence>
<evidence type="ECO:0000256" key="11">
    <source>
        <dbReference type="ARBA" id="ARBA00023136"/>
    </source>
</evidence>
<proteinExistence type="inferred from homology"/>
<evidence type="ECO:0000256" key="7">
    <source>
        <dbReference type="ARBA" id="ARBA00022729"/>
    </source>
</evidence>
<accession>A0A0K6IQ67</accession>
<dbReference type="InterPro" id="IPR012910">
    <property type="entry name" value="Plug_dom"/>
</dbReference>
<comment type="similarity">
    <text evidence="2 14 15">Belongs to the TonB-dependent receptor family.</text>
</comment>
<dbReference type="GO" id="GO:0038023">
    <property type="term" value="F:signaling receptor activity"/>
    <property type="evidence" value="ECO:0007669"/>
    <property type="project" value="InterPro"/>
</dbReference>
<keyword evidence="13 14" id="KW-0998">Cell outer membrane</keyword>
<evidence type="ECO:0000256" key="6">
    <source>
        <dbReference type="ARBA" id="ARBA00022692"/>
    </source>
</evidence>
<evidence type="ECO:0000256" key="13">
    <source>
        <dbReference type="ARBA" id="ARBA00023237"/>
    </source>
</evidence>
<dbReference type="InterPro" id="IPR010105">
    <property type="entry name" value="TonB_sidphr_rcpt"/>
</dbReference>
<dbReference type="FunFam" id="2.170.130.10:FF:000001">
    <property type="entry name" value="Catecholate siderophore TonB-dependent receptor"/>
    <property type="match status" value="1"/>
</dbReference>
<dbReference type="SUPFAM" id="SSF56935">
    <property type="entry name" value="Porins"/>
    <property type="match status" value="1"/>
</dbReference>
<evidence type="ECO:0000256" key="3">
    <source>
        <dbReference type="ARBA" id="ARBA00022448"/>
    </source>
</evidence>
<keyword evidence="10 15" id="KW-0798">TonB box</keyword>
<dbReference type="PANTHER" id="PTHR32552">
    <property type="entry name" value="FERRICHROME IRON RECEPTOR-RELATED"/>
    <property type="match status" value="1"/>
</dbReference>
<protein>
    <submittedName>
        <fullName evidence="18">TonB-dependent siderophore receptor</fullName>
    </submittedName>
</protein>
<evidence type="ECO:0000256" key="14">
    <source>
        <dbReference type="PROSITE-ProRule" id="PRU01360"/>
    </source>
</evidence>
<evidence type="ECO:0000313" key="19">
    <source>
        <dbReference type="Proteomes" id="UP000182769"/>
    </source>
</evidence>
<keyword evidence="4 14" id="KW-1134">Transmembrane beta strand</keyword>
<keyword evidence="5" id="KW-0410">Iron transport</keyword>